<gene>
    <name evidence="2" type="ORF">METZ01_LOCUS64033</name>
</gene>
<dbReference type="SUPFAM" id="SSF51556">
    <property type="entry name" value="Metallo-dependent hydrolases"/>
    <property type="match status" value="1"/>
</dbReference>
<dbReference type="PANTHER" id="PTHR22642:SF2">
    <property type="entry name" value="PROTEIN LONG AFTER FAR-RED 3"/>
    <property type="match status" value="1"/>
</dbReference>
<dbReference type="InterPro" id="IPR033932">
    <property type="entry name" value="YtcJ-like"/>
</dbReference>
<dbReference type="Gene3D" id="3.20.20.140">
    <property type="entry name" value="Metal-dependent hydrolases"/>
    <property type="match status" value="1"/>
</dbReference>
<dbReference type="SUPFAM" id="SSF51338">
    <property type="entry name" value="Composite domain of metallo-dependent hydrolases"/>
    <property type="match status" value="1"/>
</dbReference>
<dbReference type="PANTHER" id="PTHR22642">
    <property type="entry name" value="IMIDAZOLONEPROPIONASE"/>
    <property type="match status" value="1"/>
</dbReference>
<sequence>MTAQNRREFIKNASPLLALPLINVKSLFTTSPDKILYNANIITVDPNNPKAQAIAMFGERIIAIGENDKILRLSNSNTKKIDIGGKTIVPGFIDAHSHPASSGLSHLRNVDIDLRSIKEIKNAIYERAKITPPGEWILGFKYDDTKIREGRLINRYDLDEAAPNHPVRITHRGGHSTYVNSNALNLMGYNRDTPDPEGGKIGRDPKNGELTGQLLETADYPLSKLIPDRFTQKDYQEGVKLITKMMTKSGVTSVTEAYGSSTFLRAYQDAYDANELSMRVYSMISYREIDKFIDAGIKTGFGDRWLRIGGMKITIDGSISERTARLSKPYIGRPNDYGIMVMEQEEVYKYAHKAHTNGWQVGVHANGDVGIDKTLNIYERLQNEYPRIDPRFRLEHCTVINDDLVRRIKELNAIPNPFSTYVYFHGEKMKQYGKERLENMFAVRSFLDAGIKVTQTSDYPPGPYEPMMAIQSSVTRTDINGNVWGPSQKISVEEAIKVGTIHGAYASYEEGIKGSLEKGKLADLVVLDKDPRKVDPMEIIDIPIERTMVGGKWMYES</sequence>
<dbReference type="EMBL" id="UINC01004024">
    <property type="protein sequence ID" value="SVA11179.1"/>
    <property type="molecule type" value="Genomic_DNA"/>
</dbReference>
<dbReference type="InterPro" id="IPR011059">
    <property type="entry name" value="Metal-dep_hydrolase_composite"/>
</dbReference>
<evidence type="ECO:0000259" key="1">
    <source>
        <dbReference type="Pfam" id="PF07969"/>
    </source>
</evidence>
<dbReference type="CDD" id="cd01300">
    <property type="entry name" value="YtcJ_like"/>
    <property type="match status" value="1"/>
</dbReference>
<dbReference type="InterPro" id="IPR013108">
    <property type="entry name" value="Amidohydro_3"/>
</dbReference>
<dbReference type="GO" id="GO:0016810">
    <property type="term" value="F:hydrolase activity, acting on carbon-nitrogen (but not peptide) bonds"/>
    <property type="evidence" value="ECO:0007669"/>
    <property type="project" value="InterPro"/>
</dbReference>
<protein>
    <recommendedName>
        <fullName evidence="1">Amidohydrolase 3 domain-containing protein</fullName>
    </recommendedName>
</protein>
<organism evidence="2">
    <name type="scientific">marine metagenome</name>
    <dbReference type="NCBI Taxonomy" id="408172"/>
    <lineage>
        <taxon>unclassified sequences</taxon>
        <taxon>metagenomes</taxon>
        <taxon>ecological metagenomes</taxon>
    </lineage>
</organism>
<dbReference type="Gene3D" id="2.30.40.10">
    <property type="entry name" value="Urease, subunit C, domain 1"/>
    <property type="match status" value="1"/>
</dbReference>
<proteinExistence type="predicted"/>
<dbReference type="InterPro" id="IPR032466">
    <property type="entry name" value="Metal_Hydrolase"/>
</dbReference>
<name>A0A381T615_9ZZZZ</name>
<feature type="domain" description="Amidohydrolase 3" evidence="1">
    <location>
        <begin position="81"/>
        <end position="554"/>
    </location>
</feature>
<reference evidence="2" key="1">
    <citation type="submission" date="2018-05" db="EMBL/GenBank/DDBJ databases">
        <authorList>
            <person name="Lanie J.A."/>
            <person name="Ng W.-L."/>
            <person name="Kazmierczak K.M."/>
            <person name="Andrzejewski T.M."/>
            <person name="Davidsen T.M."/>
            <person name="Wayne K.J."/>
            <person name="Tettelin H."/>
            <person name="Glass J.I."/>
            <person name="Rusch D."/>
            <person name="Podicherti R."/>
            <person name="Tsui H.-C.T."/>
            <person name="Winkler M.E."/>
        </authorList>
    </citation>
    <scope>NUCLEOTIDE SEQUENCE</scope>
</reference>
<dbReference type="Gene3D" id="3.10.310.70">
    <property type="match status" value="1"/>
</dbReference>
<accession>A0A381T615</accession>
<dbReference type="Pfam" id="PF07969">
    <property type="entry name" value="Amidohydro_3"/>
    <property type="match status" value="1"/>
</dbReference>
<evidence type="ECO:0000313" key="2">
    <source>
        <dbReference type="EMBL" id="SVA11179.1"/>
    </source>
</evidence>
<dbReference type="AlphaFoldDB" id="A0A381T615"/>